<dbReference type="AlphaFoldDB" id="B2UEB2"/>
<proteinExistence type="predicted"/>
<protein>
    <submittedName>
        <fullName evidence="1">Transcriptional regulator, LuxR family</fullName>
    </submittedName>
</protein>
<name>B2UEB2_RALPJ</name>
<dbReference type="GO" id="GO:0006355">
    <property type="term" value="P:regulation of DNA-templated transcription"/>
    <property type="evidence" value="ECO:0007669"/>
    <property type="project" value="InterPro"/>
</dbReference>
<dbReference type="eggNOG" id="COG2197">
    <property type="taxonomic scope" value="Bacteria"/>
</dbReference>
<organism evidence="1">
    <name type="scientific">Ralstonia pickettii (strain 12J)</name>
    <dbReference type="NCBI Taxonomy" id="402626"/>
    <lineage>
        <taxon>Bacteria</taxon>
        <taxon>Pseudomonadati</taxon>
        <taxon>Pseudomonadota</taxon>
        <taxon>Betaproteobacteria</taxon>
        <taxon>Burkholderiales</taxon>
        <taxon>Burkholderiaceae</taxon>
        <taxon>Ralstonia</taxon>
    </lineage>
</organism>
<dbReference type="HOGENOM" id="CLU_1775885_0_0_4"/>
<evidence type="ECO:0000313" key="1">
    <source>
        <dbReference type="EMBL" id="ACD26886.1"/>
    </source>
</evidence>
<dbReference type="SUPFAM" id="SSF46894">
    <property type="entry name" value="C-terminal effector domain of the bipartite response regulators"/>
    <property type="match status" value="1"/>
</dbReference>
<dbReference type="Gene3D" id="1.10.10.10">
    <property type="entry name" value="Winged helix-like DNA-binding domain superfamily/Winged helix DNA-binding domain"/>
    <property type="match status" value="1"/>
</dbReference>
<dbReference type="InterPro" id="IPR036388">
    <property type="entry name" value="WH-like_DNA-bd_sf"/>
</dbReference>
<reference evidence="1" key="1">
    <citation type="submission" date="2008-05" db="EMBL/GenBank/DDBJ databases">
        <title>Complete sequence of chromosome1 of Ralstonia pickettii 12J.</title>
        <authorList>
            <consortium name="US DOE Joint Genome Institute"/>
            <person name="Lucas S."/>
            <person name="Copeland A."/>
            <person name="Lapidus A."/>
            <person name="Glavina del Rio T."/>
            <person name="Dalin E."/>
            <person name="Tice H."/>
            <person name="Bruce D."/>
            <person name="Goodwin L."/>
            <person name="Pitluck S."/>
            <person name="Meincke L."/>
            <person name="Brettin T."/>
            <person name="Detter J.C."/>
            <person name="Han C."/>
            <person name="Kuske C.R."/>
            <person name="Schmutz J."/>
            <person name="Larimer F."/>
            <person name="Land M."/>
            <person name="Hauser L."/>
            <person name="Kyrpides N."/>
            <person name="Mikhailova N."/>
            <person name="Marsh T."/>
            <person name="Richardson P."/>
        </authorList>
    </citation>
    <scope>NUCLEOTIDE SEQUENCE</scope>
    <source>
        <strain evidence="1">12J</strain>
    </source>
</reference>
<gene>
    <name evidence="1" type="ordered locus">Rpic_1748</name>
</gene>
<accession>B2UEB2</accession>
<sequence length="146" mass="16347">MGGLAILWFVIRKRCRRVSPNRPVSEALPGAAKVRGQVMAERNEVAIQATRQLLQSMLLQFERWKYTPSETEVAMLLIKGLTLEECAHSLAWHDVTVRTIAAGVFAKANLSNRHQFAAYFFGDLLVEPIEPAPRSKTGECRHDAGM</sequence>
<dbReference type="KEGG" id="rpi:Rpic_1748"/>
<dbReference type="InterPro" id="IPR016032">
    <property type="entry name" value="Sig_transdc_resp-reg_C-effctor"/>
</dbReference>
<dbReference type="EMBL" id="CP001068">
    <property type="protein sequence ID" value="ACD26886.1"/>
    <property type="molecule type" value="Genomic_DNA"/>
</dbReference>
<dbReference type="GO" id="GO:0003677">
    <property type="term" value="F:DNA binding"/>
    <property type="evidence" value="ECO:0007669"/>
    <property type="project" value="InterPro"/>
</dbReference>